<dbReference type="AlphaFoldDB" id="A0AAU7V655"/>
<keyword evidence="1" id="KW-1133">Transmembrane helix</keyword>
<dbReference type="KEGG" id="sapp:SAC06_08700"/>
<evidence type="ECO:0000256" key="1">
    <source>
        <dbReference type="SAM" id="Phobius"/>
    </source>
</evidence>
<organism evidence="2">
    <name type="scientific">Scrofimicrobium appendicitidis</name>
    <dbReference type="NCBI Taxonomy" id="3079930"/>
    <lineage>
        <taxon>Bacteria</taxon>
        <taxon>Bacillati</taxon>
        <taxon>Actinomycetota</taxon>
        <taxon>Actinomycetes</taxon>
        <taxon>Actinomycetales</taxon>
        <taxon>Actinomycetaceae</taxon>
        <taxon>Scrofimicrobium</taxon>
    </lineage>
</organism>
<keyword evidence="1" id="KW-0812">Transmembrane</keyword>
<name>A0AAU7V655_9ACTO</name>
<reference evidence="2" key="1">
    <citation type="submission" date="2023-11" db="EMBL/GenBank/DDBJ databases">
        <title>Scrofimicrobium hongkongense sp. nov., isolated from a patient with peritonitis.</title>
        <authorList>
            <person name="Lao H.Y."/>
            <person name="Wong A.Y.P."/>
            <person name="Ng T.L."/>
            <person name="Wong R.Y.L."/>
            <person name="Yau M.C.Y."/>
            <person name="Lam J.Y.W."/>
            <person name="Siu G.K.H."/>
        </authorList>
    </citation>
    <scope>NUCLEOTIDE SEQUENCE</scope>
    <source>
        <strain evidence="2">R131</strain>
    </source>
</reference>
<accession>A0AAU7V655</accession>
<keyword evidence="1" id="KW-0472">Membrane</keyword>
<feature type="transmembrane region" description="Helical" evidence="1">
    <location>
        <begin position="72"/>
        <end position="90"/>
    </location>
</feature>
<proteinExistence type="predicted"/>
<protein>
    <submittedName>
        <fullName evidence="2">Uncharacterized protein</fullName>
    </submittedName>
</protein>
<feature type="transmembrane region" description="Helical" evidence="1">
    <location>
        <begin position="12"/>
        <end position="41"/>
    </location>
</feature>
<dbReference type="EMBL" id="CP138335">
    <property type="protein sequence ID" value="XBW07713.1"/>
    <property type="molecule type" value="Genomic_DNA"/>
</dbReference>
<dbReference type="RefSeq" id="WP_350257916.1">
    <property type="nucleotide sequence ID" value="NZ_CP138335.1"/>
</dbReference>
<sequence length="100" mass="11313">MTTQDPKLLSTNVLIVCALASLLVGVLGRLWGLILFIATYYGSIVFAAELPDQAHWGLRTLFTVGVETYSTIQWPWIIVLITFALLYAWFRRSIPIIHHP</sequence>
<gene>
    <name evidence="2" type="ORF">SAC06_08700</name>
</gene>
<evidence type="ECO:0000313" key="2">
    <source>
        <dbReference type="EMBL" id="XBW07713.1"/>
    </source>
</evidence>